<dbReference type="Proteomes" id="UP000070412">
    <property type="component" value="Unassembled WGS sequence"/>
</dbReference>
<evidence type="ECO:0000256" key="1">
    <source>
        <dbReference type="SAM" id="MobiDB-lite"/>
    </source>
</evidence>
<protein>
    <submittedName>
        <fullName evidence="2 3">SAP30-binding protein</fullName>
    </submittedName>
</protein>
<dbReference type="GO" id="GO:0006355">
    <property type="term" value="P:regulation of DNA-templated transcription"/>
    <property type="evidence" value="ECO:0007669"/>
    <property type="project" value="InterPro"/>
</dbReference>
<evidence type="ECO:0000313" key="4">
    <source>
        <dbReference type="EnsemblMetazoa" id="KAF7488470.1"/>
    </source>
</evidence>
<reference evidence="5" key="2">
    <citation type="journal article" date="2020" name="PLoS Negl. Trop. Dis.">
        <title>High-quality nuclear genome for Sarcoptes scabiei-A critical resource for a neglected parasite.</title>
        <authorList>
            <person name="Korhonen P.K."/>
            <person name="Gasser R.B."/>
            <person name="Ma G."/>
            <person name="Wang T."/>
            <person name="Stroehlein A.J."/>
            <person name="Young N.D."/>
            <person name="Ang C.S."/>
            <person name="Fernando D.D."/>
            <person name="Lu H.C."/>
            <person name="Taylor S."/>
            <person name="Reynolds S.L."/>
            <person name="Mofiz E."/>
            <person name="Najaraj S.H."/>
            <person name="Gowda H."/>
            <person name="Madugundu A."/>
            <person name="Renuse S."/>
            <person name="Holt D."/>
            <person name="Pandey A."/>
            <person name="Papenfuss A.T."/>
            <person name="Fischer K."/>
        </authorList>
    </citation>
    <scope>NUCLEOTIDE SEQUENCE [LARGE SCALE GENOMIC DNA]</scope>
</reference>
<dbReference type="OMA" id="PVSFHRC"/>
<feature type="region of interest" description="Disordered" evidence="1">
    <location>
        <begin position="1"/>
        <end position="49"/>
    </location>
</feature>
<feature type="compositionally biased region" description="Acidic residues" evidence="1">
    <location>
        <begin position="15"/>
        <end position="28"/>
    </location>
</feature>
<dbReference type="AlphaFoldDB" id="A0A131ZWY2"/>
<dbReference type="GO" id="GO:0005634">
    <property type="term" value="C:nucleus"/>
    <property type="evidence" value="ECO:0007669"/>
    <property type="project" value="TreeGrafter"/>
</dbReference>
<evidence type="ECO:0000313" key="3">
    <source>
        <dbReference type="EMBL" id="KPM03167.1"/>
    </source>
</evidence>
<dbReference type="PANTHER" id="PTHR13464:SF0">
    <property type="entry name" value="SAP30-BINDING PROTEIN"/>
    <property type="match status" value="1"/>
</dbReference>
<gene>
    <name evidence="2" type="primary">SSS_456g</name>
    <name evidence="3" type="ORF">QR98_0015970</name>
    <name evidence="2" type="ORF">SSS_456</name>
</gene>
<sequence>MPRNKKLILSYSDSEHEDDEELQEDNDSDSATQNDDIDTVPENEIKNDEQEEIFFEDIYGDQNLSILEFHQSLLGKSYDEISIPPPTKTKCPDDLQAQLKIYFDKTREEGYDLIEQIQRRKNMRNPSIYEKMISFCQINEMDTNYPKEIYDPEPFLQENSFYEELSRIQKEEMEKREKERKESDKNDGIRKASSSSSSSTIIPEKKSKWDSRTTAPTVVNSTAMAAALAAANKVKHLTNTASATTTSSWNQKPTVISAFGTITKKK</sequence>
<dbReference type="EMBL" id="JXLN01004310">
    <property type="protein sequence ID" value="KPM03167.1"/>
    <property type="molecule type" value="Genomic_DNA"/>
</dbReference>
<reference evidence="4" key="4">
    <citation type="submission" date="2022-06" db="UniProtKB">
        <authorList>
            <consortium name="EnsemblMetazoa"/>
        </authorList>
    </citation>
    <scope>IDENTIFICATION</scope>
</reference>
<reference evidence="2" key="3">
    <citation type="submission" date="2020-01" db="EMBL/GenBank/DDBJ databases">
        <authorList>
            <person name="Korhonen P.K.K."/>
            <person name="Guangxu M.G."/>
            <person name="Wang T.W."/>
            <person name="Stroehlein A.J.S."/>
            <person name="Young N.D."/>
            <person name="Ang C.-S.A."/>
            <person name="Fernando D.W.F."/>
            <person name="Lu H.L."/>
            <person name="Taylor S.T."/>
            <person name="Ehtesham M.E.M."/>
            <person name="Najaraj S.H.N."/>
            <person name="Harsha G.H.G."/>
            <person name="Madugundu A.M."/>
            <person name="Renuse S.R."/>
            <person name="Holt D.H."/>
            <person name="Pandey A.P."/>
            <person name="Papenfuss A.P."/>
            <person name="Gasser R.B.G."/>
            <person name="Fischer K.F."/>
        </authorList>
    </citation>
    <scope>NUCLEOTIDE SEQUENCE</scope>
    <source>
        <strain evidence="2">SSS_KF_BRIS2020</strain>
    </source>
</reference>
<dbReference type="Pfam" id="PF07818">
    <property type="entry name" value="HCNGP"/>
    <property type="match status" value="1"/>
</dbReference>
<reference evidence="3 6" key="1">
    <citation type="journal article" date="2015" name="Parasit. Vectors">
        <title>Draft genome of the scabies mite.</title>
        <authorList>
            <person name="Rider S.D.Jr."/>
            <person name="Morgan M.S."/>
            <person name="Arlian L.G."/>
        </authorList>
    </citation>
    <scope>NUCLEOTIDE SEQUENCE [LARGE SCALE GENOMIC DNA]</scope>
    <source>
        <strain evidence="3">Arlian Lab</strain>
    </source>
</reference>
<proteinExistence type="predicted"/>
<dbReference type="PANTHER" id="PTHR13464">
    <property type="entry name" value="TRANSCRIPTIONAL REGULATOR PROTEIN HCNGP"/>
    <property type="match status" value="1"/>
</dbReference>
<dbReference type="OrthoDB" id="1714508at2759"/>
<evidence type="ECO:0000313" key="5">
    <source>
        <dbReference type="Proteomes" id="UP000070412"/>
    </source>
</evidence>
<organism evidence="3 6">
    <name type="scientific">Sarcoptes scabiei</name>
    <name type="common">Itch mite</name>
    <name type="synonym">Acarus scabiei</name>
    <dbReference type="NCBI Taxonomy" id="52283"/>
    <lineage>
        <taxon>Eukaryota</taxon>
        <taxon>Metazoa</taxon>
        <taxon>Ecdysozoa</taxon>
        <taxon>Arthropoda</taxon>
        <taxon>Chelicerata</taxon>
        <taxon>Arachnida</taxon>
        <taxon>Acari</taxon>
        <taxon>Acariformes</taxon>
        <taxon>Sarcoptiformes</taxon>
        <taxon>Astigmata</taxon>
        <taxon>Psoroptidia</taxon>
        <taxon>Sarcoptoidea</taxon>
        <taxon>Sarcoptidae</taxon>
        <taxon>Sarcoptinae</taxon>
        <taxon>Sarcoptes</taxon>
    </lineage>
</organism>
<feature type="compositionally biased region" description="Basic and acidic residues" evidence="1">
    <location>
        <begin position="170"/>
        <end position="190"/>
    </location>
</feature>
<dbReference type="EnsemblMetazoa" id="SSS_456s_mrna">
    <property type="protein sequence ID" value="KAF7488470.1"/>
    <property type="gene ID" value="SSS_456"/>
</dbReference>
<dbReference type="InterPro" id="IPR012479">
    <property type="entry name" value="SAP30BP"/>
</dbReference>
<keyword evidence="5" id="KW-1185">Reference proteome</keyword>
<evidence type="ECO:0000313" key="6">
    <source>
        <dbReference type="Proteomes" id="UP000616769"/>
    </source>
</evidence>
<name>A0A131ZWY2_SARSC</name>
<feature type="region of interest" description="Disordered" evidence="1">
    <location>
        <begin position="170"/>
        <end position="214"/>
    </location>
</feature>
<dbReference type="Proteomes" id="UP000616769">
    <property type="component" value="Unassembled WGS sequence"/>
</dbReference>
<dbReference type="EMBL" id="WVUK01000066">
    <property type="protein sequence ID" value="KAF7488470.1"/>
    <property type="molecule type" value="Genomic_DNA"/>
</dbReference>
<dbReference type="VEuPathDB" id="VectorBase:SSCA006387"/>
<evidence type="ECO:0000313" key="2">
    <source>
        <dbReference type="EMBL" id="KAF7488470.1"/>
    </source>
</evidence>
<accession>A0A131ZWY2</accession>